<dbReference type="GO" id="GO:0035965">
    <property type="term" value="P:cardiolipin acyl-chain remodeling"/>
    <property type="evidence" value="ECO:0007669"/>
    <property type="project" value="TreeGrafter"/>
</dbReference>
<evidence type="ECO:0000256" key="12">
    <source>
        <dbReference type="RuleBase" id="RU365062"/>
    </source>
</evidence>
<evidence type="ECO:0000256" key="10">
    <source>
        <dbReference type="ARBA" id="ARBA00024323"/>
    </source>
</evidence>
<dbReference type="GO" id="GO:0005743">
    <property type="term" value="C:mitochondrial inner membrane"/>
    <property type="evidence" value="ECO:0007669"/>
    <property type="project" value="UniProtKB-SubCell"/>
</dbReference>
<dbReference type="SMART" id="SM00563">
    <property type="entry name" value="PlsC"/>
    <property type="match status" value="1"/>
</dbReference>
<dbReference type="SUPFAM" id="SSF69593">
    <property type="entry name" value="Glycerol-3-phosphate (1)-acyltransferase"/>
    <property type="match status" value="1"/>
</dbReference>
<keyword evidence="4" id="KW-1000">Mitochondrion outer membrane</keyword>
<keyword evidence="5" id="KW-0999">Mitochondrion inner membrane</keyword>
<dbReference type="EMBL" id="JAUKUD010000001">
    <property type="protein sequence ID" value="KAK0753205.1"/>
    <property type="molecule type" value="Genomic_DNA"/>
</dbReference>
<keyword evidence="6" id="KW-0443">Lipid metabolism</keyword>
<keyword evidence="9" id="KW-0012">Acyltransferase</keyword>
<evidence type="ECO:0000256" key="4">
    <source>
        <dbReference type="ARBA" id="ARBA00022787"/>
    </source>
</evidence>
<name>A0AA40F8R9_9PEZI</name>
<comment type="caution">
    <text evidence="15">The sequence shown here is derived from an EMBL/GenBank/DDBJ whole genome shotgun (WGS) entry which is preliminary data.</text>
</comment>
<evidence type="ECO:0000313" key="16">
    <source>
        <dbReference type="Proteomes" id="UP001172155"/>
    </source>
</evidence>
<evidence type="ECO:0000256" key="3">
    <source>
        <dbReference type="ARBA" id="ARBA00022679"/>
    </source>
</evidence>
<proteinExistence type="inferred from homology"/>
<keyword evidence="16" id="KW-1185">Reference proteome</keyword>
<feature type="domain" description="Phospholipid/glycerol acyltransferase" evidence="14">
    <location>
        <begin position="75"/>
        <end position="206"/>
    </location>
</feature>
<comment type="catalytic activity">
    <reaction evidence="11">
        <text>1'-[1,2-diacyl-sn-glycero-3-phospho],3'-[1-acyl-sn-glycero-3-phospho]-glycerol + a 1,2-diacyl-sn-glycero-3-phosphocholine = a cardiolipin + a 1-acyl-sn-glycero-3-phosphocholine</text>
        <dbReference type="Rhea" id="RHEA:33731"/>
        <dbReference type="ChEBI" id="CHEBI:57643"/>
        <dbReference type="ChEBI" id="CHEBI:58168"/>
        <dbReference type="ChEBI" id="CHEBI:62237"/>
        <dbReference type="ChEBI" id="CHEBI:64743"/>
    </reaction>
    <physiologicalReaction direction="left-to-right" evidence="11">
        <dbReference type="Rhea" id="RHEA:33732"/>
    </physiologicalReaction>
    <physiologicalReaction direction="right-to-left" evidence="11">
        <dbReference type="Rhea" id="RHEA:33733"/>
    </physiologicalReaction>
</comment>
<organism evidence="15 16">
    <name type="scientific">Schizothecium vesticola</name>
    <dbReference type="NCBI Taxonomy" id="314040"/>
    <lineage>
        <taxon>Eukaryota</taxon>
        <taxon>Fungi</taxon>
        <taxon>Dikarya</taxon>
        <taxon>Ascomycota</taxon>
        <taxon>Pezizomycotina</taxon>
        <taxon>Sordariomycetes</taxon>
        <taxon>Sordariomycetidae</taxon>
        <taxon>Sordariales</taxon>
        <taxon>Schizotheciaceae</taxon>
        <taxon>Schizothecium</taxon>
    </lineage>
</organism>
<gene>
    <name evidence="15" type="ORF">B0T18DRAFT_441887</name>
</gene>
<evidence type="ECO:0000256" key="9">
    <source>
        <dbReference type="ARBA" id="ARBA00023315"/>
    </source>
</evidence>
<dbReference type="InterPro" id="IPR002123">
    <property type="entry name" value="Plipid/glycerol_acylTrfase"/>
</dbReference>
<evidence type="ECO:0000256" key="1">
    <source>
        <dbReference type="ARBA" id="ARBA00004137"/>
    </source>
</evidence>
<dbReference type="AlphaFoldDB" id="A0AA40F8R9"/>
<evidence type="ECO:0000256" key="11">
    <source>
        <dbReference type="ARBA" id="ARBA00047906"/>
    </source>
</evidence>
<evidence type="ECO:0000256" key="2">
    <source>
        <dbReference type="ARBA" id="ARBA00010524"/>
    </source>
</evidence>
<dbReference type="GO" id="GO:0047184">
    <property type="term" value="F:1-acylglycerophosphocholine O-acyltransferase activity"/>
    <property type="evidence" value="ECO:0007669"/>
    <property type="project" value="TreeGrafter"/>
</dbReference>
<comment type="similarity">
    <text evidence="2 12">Belongs to the taffazin family.</text>
</comment>
<keyword evidence="3" id="KW-0808">Transferase</keyword>
<dbReference type="InterPro" id="IPR000872">
    <property type="entry name" value="Tafazzin"/>
</dbReference>
<evidence type="ECO:0000313" key="15">
    <source>
        <dbReference type="EMBL" id="KAK0753205.1"/>
    </source>
</evidence>
<evidence type="ECO:0000259" key="14">
    <source>
        <dbReference type="SMART" id="SM00563"/>
    </source>
</evidence>
<comment type="subcellular location">
    <subcellularLocation>
        <location evidence="1">Mitochondrion inner membrane</location>
        <topology evidence="1">Peripheral membrane protein</topology>
        <orientation evidence="1">Intermembrane side</orientation>
    </subcellularLocation>
    <subcellularLocation>
        <location evidence="10">Mitochondrion outer membrane</location>
        <topology evidence="10">Peripheral membrane protein</topology>
        <orientation evidence="10">Intermembrane side</orientation>
    </subcellularLocation>
</comment>
<evidence type="ECO:0000256" key="7">
    <source>
        <dbReference type="ARBA" id="ARBA00023128"/>
    </source>
</evidence>
<reference evidence="15" key="1">
    <citation type="submission" date="2023-06" db="EMBL/GenBank/DDBJ databases">
        <title>Genome-scale phylogeny and comparative genomics of the fungal order Sordariales.</title>
        <authorList>
            <consortium name="Lawrence Berkeley National Laboratory"/>
            <person name="Hensen N."/>
            <person name="Bonometti L."/>
            <person name="Westerberg I."/>
            <person name="Brannstrom I.O."/>
            <person name="Guillou S."/>
            <person name="Cros-Aarteil S."/>
            <person name="Calhoun S."/>
            <person name="Haridas S."/>
            <person name="Kuo A."/>
            <person name="Mondo S."/>
            <person name="Pangilinan J."/>
            <person name="Riley R."/>
            <person name="LaButti K."/>
            <person name="Andreopoulos B."/>
            <person name="Lipzen A."/>
            <person name="Chen C."/>
            <person name="Yanf M."/>
            <person name="Daum C."/>
            <person name="Ng V."/>
            <person name="Clum A."/>
            <person name="Steindorff A."/>
            <person name="Ohm R."/>
            <person name="Martin F."/>
            <person name="Silar P."/>
            <person name="Natvig D."/>
            <person name="Lalanne C."/>
            <person name="Gautier V."/>
            <person name="Ament-velasquez S.L."/>
            <person name="Kruys A."/>
            <person name="Hutchinson M.I."/>
            <person name="Powell A.J."/>
            <person name="Barry K."/>
            <person name="Miller A.N."/>
            <person name="Grigoriev I.V."/>
            <person name="Debuchy R."/>
            <person name="Gladieux P."/>
            <person name="Thoren M.H."/>
            <person name="Johannesson H."/>
        </authorList>
    </citation>
    <scope>NUCLEOTIDE SEQUENCE</scope>
    <source>
        <strain evidence="15">SMH3187-1</strain>
    </source>
</reference>
<protein>
    <recommendedName>
        <fullName evidence="12">Tafazzin family protein</fullName>
    </recommendedName>
</protein>
<dbReference type="Pfam" id="PF01553">
    <property type="entry name" value="Acyltransferase"/>
    <property type="match status" value="1"/>
</dbReference>
<keyword evidence="7" id="KW-0496">Mitochondrion</keyword>
<dbReference type="GO" id="GO:0007007">
    <property type="term" value="P:inner mitochondrial membrane organization"/>
    <property type="evidence" value="ECO:0007669"/>
    <property type="project" value="TreeGrafter"/>
</dbReference>
<evidence type="ECO:0000256" key="13">
    <source>
        <dbReference type="SAM" id="MobiDB-lite"/>
    </source>
</evidence>
<dbReference type="PANTHER" id="PTHR12497:SF0">
    <property type="entry name" value="TAFAZZIN"/>
    <property type="match status" value="1"/>
</dbReference>
<feature type="region of interest" description="Disordered" evidence="13">
    <location>
        <begin position="1"/>
        <end position="22"/>
    </location>
</feature>
<evidence type="ECO:0000256" key="6">
    <source>
        <dbReference type="ARBA" id="ARBA00023098"/>
    </source>
</evidence>
<accession>A0AA40F8R9</accession>
<keyword evidence="8" id="KW-0472">Membrane</keyword>
<evidence type="ECO:0000256" key="5">
    <source>
        <dbReference type="ARBA" id="ARBA00022792"/>
    </source>
</evidence>
<dbReference type="Proteomes" id="UP001172155">
    <property type="component" value="Unassembled WGS sequence"/>
</dbReference>
<dbReference type="PRINTS" id="PR00979">
    <property type="entry name" value="TAFAZZIN"/>
</dbReference>
<dbReference type="PANTHER" id="PTHR12497">
    <property type="entry name" value="TAZ PROTEIN TAFAZZIN"/>
    <property type="match status" value="1"/>
</dbReference>
<sequence length="271" mass="30275">MDRQGNGEKAMSRPLAPPPNPSLPWRITSSAIMGITGLLSRGFLFGLNSVEVTGLDKFLALLDSRRDPAKRERGLITVSNHVSVLDDPLIWGLLPLRYAFTPSNHRFSLGAHDICFTTPLLTTFFTHGQVLPAHRAKHSPHGGPFQPSLSEAWGVARLILEAEPAPDVLPVFIDGTQRLMPEHRTFPRFLPRVGQEVRVAFGEVVDFEATFGELRRRWQGLVGRCGAGAEELREGEEAREIRKEVARRVREEVLKEKRYRSGVDGSDINQD</sequence>
<dbReference type="GO" id="GO:0005741">
    <property type="term" value="C:mitochondrial outer membrane"/>
    <property type="evidence" value="ECO:0007669"/>
    <property type="project" value="UniProtKB-SubCell"/>
</dbReference>
<evidence type="ECO:0000256" key="8">
    <source>
        <dbReference type="ARBA" id="ARBA00023136"/>
    </source>
</evidence>